<dbReference type="Ensembl" id="ENSCSAVT00000010118.1">
    <property type="protein sequence ID" value="ENSCSAVP00000009996.1"/>
    <property type="gene ID" value="ENSCSAVG00000005893.1"/>
</dbReference>
<reference evidence="2" key="2">
    <citation type="submission" date="2025-08" db="UniProtKB">
        <authorList>
            <consortium name="Ensembl"/>
        </authorList>
    </citation>
    <scope>IDENTIFICATION</scope>
</reference>
<evidence type="ECO:0000313" key="3">
    <source>
        <dbReference type="Proteomes" id="UP000007875"/>
    </source>
</evidence>
<evidence type="ECO:0000313" key="2">
    <source>
        <dbReference type="Ensembl" id="ENSCSAVP00000009996.1"/>
    </source>
</evidence>
<protein>
    <submittedName>
        <fullName evidence="2">Uncharacterized protein</fullName>
    </submittedName>
</protein>
<name>H2YXD5_CIOSA</name>
<accession>H2YXD5</accession>
<organism evidence="2 3">
    <name type="scientific">Ciona savignyi</name>
    <name type="common">Pacific transparent sea squirt</name>
    <dbReference type="NCBI Taxonomy" id="51511"/>
    <lineage>
        <taxon>Eukaryota</taxon>
        <taxon>Metazoa</taxon>
        <taxon>Chordata</taxon>
        <taxon>Tunicata</taxon>
        <taxon>Ascidiacea</taxon>
        <taxon>Phlebobranchia</taxon>
        <taxon>Cionidae</taxon>
        <taxon>Ciona</taxon>
    </lineage>
</organism>
<proteinExistence type="predicted"/>
<keyword evidence="1" id="KW-1133">Transmembrane helix</keyword>
<keyword evidence="1" id="KW-0812">Transmembrane</keyword>
<evidence type="ECO:0000256" key="1">
    <source>
        <dbReference type="SAM" id="Phobius"/>
    </source>
</evidence>
<sequence length="137" mass="14682">MEMPVNGSIELRYEITNIGAVGTVYLSGSVANPSSALYEISFQITVGVTVVRINEDILDKTLDLVDVVKRSRRDLSNVEKRPLYAAVKSSGTSSLDLKVKSSGSEERATGNSAAVAGASPIFICLTLLHTLLAMMYI</sequence>
<keyword evidence="3" id="KW-1185">Reference proteome</keyword>
<reference evidence="3" key="1">
    <citation type="submission" date="2003-08" db="EMBL/GenBank/DDBJ databases">
        <authorList>
            <person name="Birren B."/>
            <person name="Nusbaum C."/>
            <person name="Abebe A."/>
            <person name="Abouelleil A."/>
            <person name="Adekoya E."/>
            <person name="Ait-zahra M."/>
            <person name="Allen N."/>
            <person name="Allen T."/>
            <person name="An P."/>
            <person name="Anderson M."/>
            <person name="Anderson S."/>
            <person name="Arachchi H."/>
            <person name="Armbruster J."/>
            <person name="Bachantsang P."/>
            <person name="Baldwin J."/>
            <person name="Barry A."/>
            <person name="Bayul T."/>
            <person name="Blitshsteyn B."/>
            <person name="Bloom T."/>
            <person name="Blye J."/>
            <person name="Boguslavskiy L."/>
            <person name="Borowsky M."/>
            <person name="Boukhgalter B."/>
            <person name="Brunache A."/>
            <person name="Butler J."/>
            <person name="Calixte N."/>
            <person name="Calvo S."/>
            <person name="Camarata J."/>
            <person name="Campo K."/>
            <person name="Chang J."/>
            <person name="Cheshatsang Y."/>
            <person name="Citroen M."/>
            <person name="Collymore A."/>
            <person name="Considine T."/>
            <person name="Cook A."/>
            <person name="Cooke P."/>
            <person name="Corum B."/>
            <person name="Cuomo C."/>
            <person name="David R."/>
            <person name="Dawoe T."/>
            <person name="Degray S."/>
            <person name="Dodge S."/>
            <person name="Dooley K."/>
            <person name="Dorje P."/>
            <person name="Dorjee K."/>
            <person name="Dorris L."/>
            <person name="Duffey N."/>
            <person name="Dupes A."/>
            <person name="Elkins T."/>
            <person name="Engels R."/>
            <person name="Erickson J."/>
            <person name="Farina A."/>
            <person name="Faro S."/>
            <person name="Ferreira P."/>
            <person name="Fischer H."/>
            <person name="Fitzgerald M."/>
            <person name="Foley K."/>
            <person name="Gage D."/>
            <person name="Galagan J."/>
            <person name="Gearin G."/>
            <person name="Gnerre S."/>
            <person name="Gnirke A."/>
            <person name="Goyette A."/>
            <person name="Graham J."/>
            <person name="Grandbois E."/>
            <person name="Gyaltsen K."/>
            <person name="Hafez N."/>
            <person name="Hagopian D."/>
            <person name="Hagos B."/>
            <person name="Hall J."/>
            <person name="Hatcher B."/>
            <person name="Heller A."/>
            <person name="Higgins H."/>
            <person name="Honan T."/>
            <person name="Horn A."/>
            <person name="Houde N."/>
            <person name="Hughes L."/>
            <person name="Hulme W."/>
            <person name="Husby E."/>
            <person name="Iliev I."/>
            <person name="Jaffe D."/>
            <person name="Jones C."/>
            <person name="Kamal M."/>
            <person name="Kamat A."/>
            <person name="Kamvysselis M."/>
            <person name="Karlsson E."/>
            <person name="Kells C."/>
            <person name="Kieu A."/>
            <person name="Kisner P."/>
            <person name="Kodira C."/>
            <person name="Kulbokas E."/>
            <person name="Labutti K."/>
            <person name="Lama D."/>
            <person name="Landers T."/>
            <person name="Leger J."/>
            <person name="Levine S."/>
            <person name="Lewis D."/>
            <person name="Lewis T."/>
            <person name="Lindblad-toh K."/>
            <person name="Liu X."/>
            <person name="Lokyitsang T."/>
            <person name="Lokyitsang Y."/>
            <person name="Lucien O."/>
            <person name="Lui A."/>
            <person name="Ma L.J."/>
            <person name="Mabbitt R."/>
            <person name="Macdonald J."/>
            <person name="Maclean C."/>
            <person name="Major J."/>
            <person name="Manning J."/>
            <person name="Marabella R."/>
            <person name="Maru K."/>
            <person name="Matthews C."/>
            <person name="Mauceli E."/>
            <person name="Mccarthy M."/>
            <person name="Mcdonough S."/>
            <person name="Mcghee T."/>
            <person name="Meldrim J."/>
            <person name="Meneus L."/>
            <person name="Mesirov J."/>
            <person name="Mihalev A."/>
            <person name="Mihova T."/>
            <person name="Mikkelsen T."/>
            <person name="Mlenga V."/>
            <person name="Moru K."/>
            <person name="Mozes J."/>
            <person name="Mulrain L."/>
            <person name="Munson G."/>
            <person name="Naylor J."/>
            <person name="Newes C."/>
            <person name="Nguyen C."/>
            <person name="Nguyen N."/>
            <person name="Nguyen T."/>
            <person name="Nicol R."/>
            <person name="Nielsen C."/>
            <person name="Nizzari M."/>
            <person name="Norbu C."/>
            <person name="Norbu N."/>
            <person name="O'donnell P."/>
            <person name="Okoawo O."/>
            <person name="O'leary S."/>
            <person name="Omotosho B."/>
            <person name="O'neill K."/>
            <person name="Osman S."/>
            <person name="Parker S."/>
            <person name="Perrin D."/>
            <person name="Phunkhang P."/>
            <person name="Piqani B."/>
            <person name="Purcell S."/>
            <person name="Rachupka T."/>
            <person name="Ramasamy U."/>
            <person name="Rameau R."/>
            <person name="Ray V."/>
            <person name="Raymond C."/>
            <person name="Retta R."/>
            <person name="Richardson S."/>
            <person name="Rise C."/>
            <person name="Rodriguez J."/>
            <person name="Rogers J."/>
            <person name="Rogov P."/>
            <person name="Rutman M."/>
            <person name="Schupbach R."/>
            <person name="Seaman C."/>
            <person name="Settipalli S."/>
            <person name="Sharpe T."/>
            <person name="Sheridan J."/>
            <person name="Sherpa N."/>
            <person name="Shi J."/>
            <person name="Smirnov S."/>
            <person name="Smith C."/>
            <person name="Sougnez C."/>
            <person name="Spencer B."/>
            <person name="Stalker J."/>
            <person name="Stange-thomann N."/>
            <person name="Stavropoulos S."/>
            <person name="Stetson K."/>
            <person name="Stone C."/>
            <person name="Stone S."/>
            <person name="Stubbs M."/>
            <person name="Talamas J."/>
            <person name="Tchuinga P."/>
            <person name="Tenzing P."/>
            <person name="Tesfaye S."/>
            <person name="Theodore J."/>
            <person name="Thoulutsang Y."/>
            <person name="Topham K."/>
            <person name="Towey S."/>
            <person name="Tsamla T."/>
            <person name="Tsomo N."/>
            <person name="Vallee D."/>
            <person name="Vassiliev H."/>
            <person name="Venkataraman V."/>
            <person name="Vinson J."/>
            <person name="Vo A."/>
            <person name="Wade C."/>
            <person name="Wang S."/>
            <person name="Wangchuk T."/>
            <person name="Wangdi T."/>
            <person name="Whittaker C."/>
            <person name="Wilkinson J."/>
            <person name="Wu Y."/>
            <person name="Wyman D."/>
            <person name="Yadav S."/>
            <person name="Yang S."/>
            <person name="Yang X."/>
            <person name="Yeager S."/>
            <person name="Yee E."/>
            <person name="Young G."/>
            <person name="Zainoun J."/>
            <person name="Zembeck L."/>
            <person name="Zimmer A."/>
            <person name="Zody M."/>
            <person name="Lander E."/>
        </authorList>
    </citation>
    <scope>NUCLEOTIDE SEQUENCE [LARGE SCALE GENOMIC DNA]</scope>
</reference>
<reference evidence="2" key="3">
    <citation type="submission" date="2025-09" db="UniProtKB">
        <authorList>
            <consortium name="Ensembl"/>
        </authorList>
    </citation>
    <scope>IDENTIFICATION</scope>
</reference>
<keyword evidence="1" id="KW-0472">Membrane</keyword>
<dbReference type="Proteomes" id="UP000007875">
    <property type="component" value="Unassembled WGS sequence"/>
</dbReference>
<dbReference type="InParanoid" id="H2YXD5"/>
<feature type="transmembrane region" description="Helical" evidence="1">
    <location>
        <begin position="113"/>
        <end position="136"/>
    </location>
</feature>
<dbReference type="HOGENOM" id="CLU_1864436_0_0_1"/>
<dbReference type="AlphaFoldDB" id="H2YXD5"/>